<dbReference type="Pfam" id="PF00912">
    <property type="entry name" value="Transgly"/>
    <property type="match status" value="1"/>
</dbReference>
<evidence type="ECO:0000256" key="11">
    <source>
        <dbReference type="ARBA" id="ARBA00023316"/>
    </source>
</evidence>
<evidence type="ECO:0000256" key="6">
    <source>
        <dbReference type="ARBA" id="ARBA00022679"/>
    </source>
</evidence>
<dbReference type="InterPro" id="IPR001264">
    <property type="entry name" value="Glyco_trans_51"/>
</dbReference>
<evidence type="ECO:0000256" key="1">
    <source>
        <dbReference type="ARBA" id="ARBA00007090"/>
    </source>
</evidence>
<evidence type="ECO:0000256" key="12">
    <source>
        <dbReference type="ARBA" id="ARBA00034000"/>
    </source>
</evidence>
<dbReference type="Pfam" id="PF00905">
    <property type="entry name" value="Transpeptidase"/>
    <property type="match status" value="1"/>
</dbReference>
<keyword evidence="15" id="KW-1133">Transmembrane helix</keyword>
<keyword evidence="9" id="KW-0573">Peptidoglycan synthesis</keyword>
<dbReference type="InterPro" id="IPR001460">
    <property type="entry name" value="PCN-bd_Tpept"/>
</dbReference>
<evidence type="ECO:0000259" key="16">
    <source>
        <dbReference type="Pfam" id="PF00905"/>
    </source>
</evidence>
<keyword evidence="15" id="KW-0472">Membrane</keyword>
<keyword evidence="8" id="KW-0133">Cell shape</keyword>
<evidence type="ECO:0000256" key="9">
    <source>
        <dbReference type="ARBA" id="ARBA00022984"/>
    </source>
</evidence>
<comment type="similarity">
    <text evidence="1">In the C-terminal section; belongs to the transpeptidase family.</text>
</comment>
<evidence type="ECO:0000256" key="15">
    <source>
        <dbReference type="SAM" id="Phobius"/>
    </source>
</evidence>
<keyword evidence="15" id="KW-0812">Transmembrane</keyword>
<protein>
    <submittedName>
        <fullName evidence="18">Membrane carboxypeptidase (Penicillin-binding protein)</fullName>
    </submittedName>
</protein>
<dbReference type="GO" id="GO:0008360">
    <property type="term" value="P:regulation of cell shape"/>
    <property type="evidence" value="ECO:0007669"/>
    <property type="project" value="UniProtKB-KW"/>
</dbReference>
<keyword evidence="11" id="KW-0961">Cell wall biogenesis/degradation</keyword>
<feature type="region of interest" description="Disordered" evidence="14">
    <location>
        <begin position="576"/>
        <end position="595"/>
    </location>
</feature>
<sequence length="754" mass="80410">MDRVRRDEEQGHMVTEKKDSSTKPRRSRRAQAQKKKHKGLKRGLLALVLGLVLLPLGGFLAAYIMVDVPEPEELTVKQVSQIYAADSTTELARIVPPEGNRRIVKIEQIPTAVRNAVLAAEDREFYTNQGFSFSGFGRAVIGQLTGNPTLGGGSTITQQYVKNALVGNERSYERKAKELVYSVKMANEWSKDDVLAAYLNTVYFGRNAYGVESAAHAYFGKSVSDLGPAEGAVLAASIQRPSQLDPWQNPEGAHARWNYVLDGMVTTGAITQAERDAMEYPETTDPALNRTNTEADGPNSLVKNHVIAELEEKGITEADVSTRGLQITTTIDAQAQHAVIEAMRSQLEGQNDNLRTAAVSVDPATGGVRAYYGGDDAGGWDYGTSALQTGSTFKVFGLAAALQQGIPTSTIYESSPVTIGDLTITNVEGEDCGYCSIKQALKESLNTSFIRLQEDLKYGPKDTADMAHALGVERSLPGIPHTLSEGDGDAPYAGVILGQYLSRPIDMAVAMATLANEGVWHDPHFVQRVETANGEVLYEHEDGPGERRVDTNVANNVLDAMLPIAGWSNGNNLAGGRPSAAKTGTAQLGDTGQNKDAWMIGATPQLSTAVWVGSDDNSPITTPWGGLMYGAGLPASIWKATMDGALEGKEIRNFNPPKPINYGIGNKAGTPYVPPVITQPTQEADPSAEPGEGEEGQDPENPQNPAEPGQPGAPAPGHPGQPGQPGQPAPQPAPQQGIEILPGVFLPAPPQRQG</sequence>
<feature type="region of interest" description="Disordered" evidence="14">
    <location>
        <begin position="671"/>
        <end position="754"/>
    </location>
</feature>
<evidence type="ECO:0000256" key="8">
    <source>
        <dbReference type="ARBA" id="ARBA00022960"/>
    </source>
</evidence>
<evidence type="ECO:0000259" key="17">
    <source>
        <dbReference type="Pfam" id="PF00912"/>
    </source>
</evidence>
<dbReference type="InterPro" id="IPR012338">
    <property type="entry name" value="Beta-lactam/transpept-like"/>
</dbReference>
<comment type="similarity">
    <text evidence="2">In the N-terminal section; belongs to the glycosyltransferase 51 family.</text>
</comment>
<comment type="catalytic activity">
    <reaction evidence="13">
        <text>[GlcNAc-(1-&gt;4)-Mur2Ac(oyl-L-Ala-gamma-D-Glu-L-Lys-D-Ala-D-Ala)](n)-di-trans,octa-cis-undecaprenyl diphosphate + beta-D-GlcNAc-(1-&gt;4)-Mur2Ac(oyl-L-Ala-gamma-D-Glu-L-Lys-D-Ala-D-Ala)-di-trans,octa-cis-undecaprenyl diphosphate = [GlcNAc-(1-&gt;4)-Mur2Ac(oyl-L-Ala-gamma-D-Glu-L-Lys-D-Ala-D-Ala)](n+1)-di-trans,octa-cis-undecaprenyl diphosphate + di-trans,octa-cis-undecaprenyl diphosphate + H(+)</text>
        <dbReference type="Rhea" id="RHEA:23708"/>
        <dbReference type="Rhea" id="RHEA-COMP:9602"/>
        <dbReference type="Rhea" id="RHEA-COMP:9603"/>
        <dbReference type="ChEBI" id="CHEBI:15378"/>
        <dbReference type="ChEBI" id="CHEBI:58405"/>
        <dbReference type="ChEBI" id="CHEBI:60033"/>
        <dbReference type="ChEBI" id="CHEBI:78435"/>
        <dbReference type="EC" id="2.4.99.28"/>
    </reaction>
</comment>
<dbReference type="SUPFAM" id="SSF56601">
    <property type="entry name" value="beta-lactamase/transpeptidase-like"/>
    <property type="match status" value="1"/>
</dbReference>
<proteinExistence type="inferred from homology"/>
<dbReference type="EMBL" id="FOPJ01000014">
    <property type="protein sequence ID" value="SFG77097.1"/>
    <property type="molecule type" value="Genomic_DNA"/>
</dbReference>
<dbReference type="GO" id="GO:0008658">
    <property type="term" value="F:penicillin binding"/>
    <property type="evidence" value="ECO:0007669"/>
    <property type="project" value="InterPro"/>
</dbReference>
<dbReference type="GO" id="GO:0009252">
    <property type="term" value="P:peptidoglycan biosynthetic process"/>
    <property type="evidence" value="ECO:0007669"/>
    <property type="project" value="UniProtKB-KW"/>
</dbReference>
<feature type="domain" description="Penicillin-binding protein transpeptidase" evidence="16">
    <location>
        <begin position="357"/>
        <end position="613"/>
    </location>
</feature>
<dbReference type="InterPro" id="IPR036950">
    <property type="entry name" value="PBP_transglycosylase"/>
</dbReference>
<dbReference type="AlphaFoldDB" id="A0A1I2UN93"/>
<evidence type="ECO:0000313" key="19">
    <source>
        <dbReference type="Proteomes" id="UP000199065"/>
    </source>
</evidence>
<keyword evidence="7" id="KW-0378">Hydrolase</keyword>
<dbReference type="PANTHER" id="PTHR32282">
    <property type="entry name" value="BINDING PROTEIN TRANSPEPTIDASE, PUTATIVE-RELATED"/>
    <property type="match status" value="1"/>
</dbReference>
<evidence type="ECO:0000256" key="13">
    <source>
        <dbReference type="ARBA" id="ARBA00049902"/>
    </source>
</evidence>
<feature type="domain" description="Glycosyl transferase family 51" evidence="17">
    <location>
        <begin position="97"/>
        <end position="264"/>
    </location>
</feature>
<feature type="transmembrane region" description="Helical" evidence="15">
    <location>
        <begin position="44"/>
        <end position="66"/>
    </location>
</feature>
<reference evidence="18 19" key="1">
    <citation type="submission" date="2016-10" db="EMBL/GenBank/DDBJ databases">
        <authorList>
            <person name="de Groot N.N."/>
        </authorList>
    </citation>
    <scope>NUCLEOTIDE SEQUENCE [LARGE SCALE GENOMIC DNA]</scope>
    <source>
        <strain>J11</strain>
        <strain evidence="19">PG 39</strain>
    </source>
</reference>
<evidence type="ECO:0000313" key="18">
    <source>
        <dbReference type="EMBL" id="SFG77097.1"/>
    </source>
</evidence>
<dbReference type="GO" id="GO:0006508">
    <property type="term" value="P:proteolysis"/>
    <property type="evidence" value="ECO:0007669"/>
    <property type="project" value="UniProtKB-KW"/>
</dbReference>
<dbReference type="GO" id="GO:0009002">
    <property type="term" value="F:serine-type D-Ala-D-Ala carboxypeptidase activity"/>
    <property type="evidence" value="ECO:0007669"/>
    <property type="project" value="UniProtKB-EC"/>
</dbReference>
<dbReference type="GO" id="GO:0008955">
    <property type="term" value="F:peptidoglycan glycosyltransferase activity"/>
    <property type="evidence" value="ECO:0007669"/>
    <property type="project" value="UniProtKB-EC"/>
</dbReference>
<keyword evidence="19" id="KW-1185">Reference proteome</keyword>
<evidence type="ECO:0000256" key="3">
    <source>
        <dbReference type="ARBA" id="ARBA00022645"/>
    </source>
</evidence>
<keyword evidence="4" id="KW-0645">Protease</keyword>
<dbReference type="Proteomes" id="UP000199065">
    <property type="component" value="Unassembled WGS sequence"/>
</dbReference>
<dbReference type="GO" id="GO:0030288">
    <property type="term" value="C:outer membrane-bounded periplasmic space"/>
    <property type="evidence" value="ECO:0007669"/>
    <property type="project" value="TreeGrafter"/>
</dbReference>
<keyword evidence="5" id="KW-0328">Glycosyltransferase</keyword>
<accession>A0A1I2UN93</accession>
<keyword evidence="10" id="KW-0511">Multifunctional enzyme</keyword>
<feature type="compositionally biased region" description="Basic and acidic residues" evidence="14">
    <location>
        <begin position="1"/>
        <end position="22"/>
    </location>
</feature>
<feature type="compositionally biased region" description="Basic residues" evidence="14">
    <location>
        <begin position="23"/>
        <end position="37"/>
    </location>
</feature>
<dbReference type="InterPro" id="IPR050396">
    <property type="entry name" value="Glycosyltr_51/Transpeptidase"/>
</dbReference>
<feature type="region of interest" description="Disordered" evidence="14">
    <location>
        <begin position="1"/>
        <end position="37"/>
    </location>
</feature>
<dbReference type="PANTHER" id="PTHR32282:SF34">
    <property type="entry name" value="PENICILLIN-BINDING PROTEIN 1A"/>
    <property type="match status" value="1"/>
</dbReference>
<dbReference type="FunFam" id="1.10.3810.10:FF:000001">
    <property type="entry name" value="Penicillin-binding protein 1A"/>
    <property type="match status" value="1"/>
</dbReference>
<keyword evidence="6" id="KW-0808">Transferase</keyword>
<dbReference type="Gene3D" id="3.40.710.10">
    <property type="entry name" value="DD-peptidase/beta-lactamase superfamily"/>
    <property type="match status" value="1"/>
</dbReference>
<dbReference type="GO" id="GO:0071555">
    <property type="term" value="P:cell wall organization"/>
    <property type="evidence" value="ECO:0007669"/>
    <property type="project" value="UniProtKB-KW"/>
</dbReference>
<dbReference type="Gene3D" id="1.10.3810.10">
    <property type="entry name" value="Biosynthetic peptidoglycan transglycosylase-like"/>
    <property type="match status" value="1"/>
</dbReference>
<name>A0A1I2UN93_9CORY</name>
<gene>
    <name evidence="18" type="ORF">SAMN05660282_01894</name>
</gene>
<dbReference type="STRING" id="185761.SAMN05660282_01894"/>
<feature type="compositionally biased region" description="Polar residues" evidence="14">
    <location>
        <begin position="582"/>
        <end position="594"/>
    </location>
</feature>
<evidence type="ECO:0000256" key="14">
    <source>
        <dbReference type="SAM" id="MobiDB-lite"/>
    </source>
</evidence>
<feature type="compositionally biased region" description="Low complexity" evidence="14">
    <location>
        <begin position="699"/>
        <end position="710"/>
    </location>
</feature>
<keyword evidence="3 18" id="KW-0121">Carboxypeptidase</keyword>
<evidence type="ECO:0000256" key="10">
    <source>
        <dbReference type="ARBA" id="ARBA00023268"/>
    </source>
</evidence>
<dbReference type="InterPro" id="IPR023346">
    <property type="entry name" value="Lysozyme-like_dom_sf"/>
</dbReference>
<evidence type="ECO:0000256" key="4">
    <source>
        <dbReference type="ARBA" id="ARBA00022670"/>
    </source>
</evidence>
<evidence type="ECO:0000256" key="2">
    <source>
        <dbReference type="ARBA" id="ARBA00007739"/>
    </source>
</evidence>
<feature type="region of interest" description="Disordered" evidence="14">
    <location>
        <begin position="275"/>
        <end position="299"/>
    </location>
</feature>
<organism evidence="18 19">
    <name type="scientific">Corynebacterium spheniscorum</name>
    <dbReference type="NCBI Taxonomy" id="185761"/>
    <lineage>
        <taxon>Bacteria</taxon>
        <taxon>Bacillati</taxon>
        <taxon>Actinomycetota</taxon>
        <taxon>Actinomycetes</taxon>
        <taxon>Mycobacteriales</taxon>
        <taxon>Corynebacteriaceae</taxon>
        <taxon>Corynebacterium</taxon>
    </lineage>
</organism>
<dbReference type="SUPFAM" id="SSF53955">
    <property type="entry name" value="Lysozyme-like"/>
    <property type="match status" value="1"/>
</dbReference>
<evidence type="ECO:0000256" key="7">
    <source>
        <dbReference type="ARBA" id="ARBA00022801"/>
    </source>
</evidence>
<comment type="catalytic activity">
    <reaction evidence="12">
        <text>Preferential cleavage: (Ac)2-L-Lys-D-Ala-|-D-Ala. Also transpeptidation of peptidyl-alanyl moieties that are N-acyl substituents of D-alanine.</text>
        <dbReference type="EC" id="3.4.16.4"/>
    </reaction>
</comment>
<evidence type="ECO:0000256" key="5">
    <source>
        <dbReference type="ARBA" id="ARBA00022676"/>
    </source>
</evidence>